<evidence type="ECO:0000256" key="6">
    <source>
        <dbReference type="ARBA" id="ARBA00022692"/>
    </source>
</evidence>
<feature type="transmembrane region" description="Helical" evidence="14">
    <location>
        <begin position="103"/>
        <end position="128"/>
    </location>
</feature>
<dbReference type="CDD" id="cd06158">
    <property type="entry name" value="S2P-M50_like_1"/>
    <property type="match status" value="1"/>
</dbReference>
<keyword evidence="6 14" id="KW-0812">Transmembrane</keyword>
<comment type="cofactor">
    <cofactor evidence="1">
        <name>Zn(2+)</name>
        <dbReference type="ChEBI" id="CHEBI:29105"/>
    </cofactor>
</comment>
<dbReference type="InterPro" id="IPR044537">
    <property type="entry name" value="Rip2-like"/>
</dbReference>
<gene>
    <name evidence="15" type="ORF">SAMN06296378_2401</name>
</gene>
<keyword evidence="4" id="KW-1003">Cell membrane</keyword>
<dbReference type="GO" id="GO:0006508">
    <property type="term" value="P:proteolysis"/>
    <property type="evidence" value="ECO:0007669"/>
    <property type="project" value="UniProtKB-KW"/>
</dbReference>
<keyword evidence="8" id="KW-0378">Hydrolase</keyword>
<keyword evidence="9" id="KW-0862">Zinc</keyword>
<keyword evidence="7" id="KW-0479">Metal-binding</keyword>
<dbReference type="RefSeq" id="WP_218840047.1">
    <property type="nucleotide sequence ID" value="NZ_BMLC01000003.1"/>
</dbReference>
<evidence type="ECO:0000256" key="10">
    <source>
        <dbReference type="ARBA" id="ARBA00022989"/>
    </source>
</evidence>
<feature type="region of interest" description="Disordered" evidence="13">
    <location>
        <begin position="1"/>
        <end position="25"/>
    </location>
</feature>
<accession>A0A2C8ZYN4</accession>
<protein>
    <submittedName>
        <fullName evidence="15">Zn-dependent protease (Includes SpoIVFB)</fullName>
    </submittedName>
</protein>
<keyword evidence="11" id="KW-0482">Metalloprotease</keyword>
<dbReference type="EMBL" id="OCST01000004">
    <property type="protein sequence ID" value="SOE71107.1"/>
    <property type="molecule type" value="Genomic_DNA"/>
</dbReference>
<reference evidence="15 16" key="1">
    <citation type="submission" date="2017-09" db="EMBL/GenBank/DDBJ databases">
        <authorList>
            <person name="Ehlers B."/>
            <person name="Leendertz F.H."/>
        </authorList>
    </citation>
    <scope>NUCLEOTIDE SEQUENCE [LARGE SCALE GENOMIC DNA]</scope>
    <source>
        <strain evidence="15 16">CGMCC 1.05381</strain>
    </source>
</reference>
<evidence type="ECO:0000313" key="15">
    <source>
        <dbReference type="EMBL" id="SOE71107.1"/>
    </source>
</evidence>
<comment type="similarity">
    <text evidence="3">Belongs to the peptidase M50B family.</text>
</comment>
<evidence type="ECO:0000256" key="7">
    <source>
        <dbReference type="ARBA" id="ARBA00022723"/>
    </source>
</evidence>
<evidence type="ECO:0000256" key="5">
    <source>
        <dbReference type="ARBA" id="ARBA00022670"/>
    </source>
</evidence>
<feature type="transmembrane region" description="Helical" evidence="14">
    <location>
        <begin position="140"/>
        <end position="163"/>
    </location>
</feature>
<keyword evidence="12 14" id="KW-0472">Membrane</keyword>
<dbReference type="Proteomes" id="UP000219440">
    <property type="component" value="Unassembled WGS sequence"/>
</dbReference>
<sequence>MTMSGTGSEDREESGPTSTPPHSGHRPSPIFLALVGGAIVSGWALWSGIGPPAIMSFVFVLLFWIVSLSLHEFAHALVAYRNGDVSVVHRGYLTLDPLRYTHVVYSLVLPLVFLIAGGIGLPGGAVFINRAAIRTRFATSAVSAAGPLTNLAIALVLALALGFRQGTSPFWFTLSFLLFLQVTAAVLNLLPVPGLDGFGIIEPYLSDRALAAVAPIAPFAIFGLFALLWVPAINAAFFTAIIGLTSFLGVPSVFVGSGFALFRFWI</sequence>
<evidence type="ECO:0000256" key="3">
    <source>
        <dbReference type="ARBA" id="ARBA00007931"/>
    </source>
</evidence>
<organism evidence="15 16">
    <name type="scientific">Salinibacterium xinjiangense</name>
    <dbReference type="NCBI Taxonomy" id="386302"/>
    <lineage>
        <taxon>Bacteria</taxon>
        <taxon>Bacillati</taxon>
        <taxon>Actinomycetota</taxon>
        <taxon>Actinomycetes</taxon>
        <taxon>Micrococcales</taxon>
        <taxon>Microbacteriaceae</taxon>
        <taxon>Salinibacterium</taxon>
    </lineage>
</organism>
<dbReference type="PANTHER" id="PTHR35864:SF1">
    <property type="entry name" value="ZINC METALLOPROTEASE YWHC-RELATED"/>
    <property type="match status" value="1"/>
</dbReference>
<evidence type="ECO:0000256" key="2">
    <source>
        <dbReference type="ARBA" id="ARBA00004651"/>
    </source>
</evidence>
<evidence type="ECO:0000313" key="16">
    <source>
        <dbReference type="Proteomes" id="UP000219440"/>
    </source>
</evidence>
<dbReference type="InterPro" id="IPR052348">
    <property type="entry name" value="Metallopeptidase_M50B"/>
</dbReference>
<feature type="transmembrane region" description="Helical" evidence="14">
    <location>
        <begin position="236"/>
        <end position="262"/>
    </location>
</feature>
<feature type="transmembrane region" description="Helical" evidence="14">
    <location>
        <begin position="169"/>
        <end position="190"/>
    </location>
</feature>
<feature type="transmembrane region" description="Helical" evidence="14">
    <location>
        <begin position="53"/>
        <end position="71"/>
    </location>
</feature>
<evidence type="ECO:0000256" key="14">
    <source>
        <dbReference type="SAM" id="Phobius"/>
    </source>
</evidence>
<feature type="transmembrane region" description="Helical" evidence="14">
    <location>
        <begin position="28"/>
        <end position="46"/>
    </location>
</feature>
<dbReference type="GO" id="GO:0005886">
    <property type="term" value="C:plasma membrane"/>
    <property type="evidence" value="ECO:0007669"/>
    <property type="project" value="UniProtKB-SubCell"/>
</dbReference>
<evidence type="ECO:0000256" key="4">
    <source>
        <dbReference type="ARBA" id="ARBA00022475"/>
    </source>
</evidence>
<keyword evidence="16" id="KW-1185">Reference proteome</keyword>
<proteinExistence type="inferred from homology"/>
<comment type="subcellular location">
    <subcellularLocation>
        <location evidence="2">Cell membrane</location>
        <topology evidence="2">Multi-pass membrane protein</topology>
    </subcellularLocation>
</comment>
<evidence type="ECO:0000256" key="8">
    <source>
        <dbReference type="ARBA" id="ARBA00022801"/>
    </source>
</evidence>
<evidence type="ECO:0000256" key="9">
    <source>
        <dbReference type="ARBA" id="ARBA00022833"/>
    </source>
</evidence>
<evidence type="ECO:0000256" key="12">
    <source>
        <dbReference type="ARBA" id="ARBA00023136"/>
    </source>
</evidence>
<dbReference type="GO" id="GO:0008237">
    <property type="term" value="F:metallopeptidase activity"/>
    <property type="evidence" value="ECO:0007669"/>
    <property type="project" value="UniProtKB-KW"/>
</dbReference>
<dbReference type="GO" id="GO:0046872">
    <property type="term" value="F:metal ion binding"/>
    <property type="evidence" value="ECO:0007669"/>
    <property type="project" value="UniProtKB-KW"/>
</dbReference>
<feature type="transmembrane region" description="Helical" evidence="14">
    <location>
        <begin position="210"/>
        <end position="230"/>
    </location>
</feature>
<keyword evidence="5 15" id="KW-0645">Protease</keyword>
<dbReference type="AlphaFoldDB" id="A0A2C8ZYN4"/>
<evidence type="ECO:0000256" key="11">
    <source>
        <dbReference type="ARBA" id="ARBA00023049"/>
    </source>
</evidence>
<dbReference type="PANTHER" id="PTHR35864">
    <property type="entry name" value="ZINC METALLOPROTEASE MJ0611-RELATED"/>
    <property type="match status" value="1"/>
</dbReference>
<evidence type="ECO:0000256" key="13">
    <source>
        <dbReference type="SAM" id="MobiDB-lite"/>
    </source>
</evidence>
<keyword evidence="10 14" id="KW-1133">Transmembrane helix</keyword>
<evidence type="ECO:0000256" key="1">
    <source>
        <dbReference type="ARBA" id="ARBA00001947"/>
    </source>
</evidence>
<name>A0A2C8ZYN4_9MICO</name>